<evidence type="ECO:0000313" key="3">
    <source>
        <dbReference type="Proteomes" id="UP001145087"/>
    </source>
</evidence>
<keyword evidence="3" id="KW-1185">Reference proteome</keyword>
<dbReference type="Proteomes" id="UP001145087">
    <property type="component" value="Unassembled WGS sequence"/>
</dbReference>
<feature type="transmembrane region" description="Helical" evidence="1">
    <location>
        <begin position="156"/>
        <end position="175"/>
    </location>
</feature>
<name>A0A9X3FG06_9BACT</name>
<dbReference type="RefSeq" id="WP_343334378.1">
    <property type="nucleotide sequence ID" value="NZ_JAPOHD010000030.1"/>
</dbReference>
<keyword evidence="1" id="KW-0472">Membrane</keyword>
<organism evidence="2 3">
    <name type="scientific">Draconibacterium aestuarii</name>
    <dbReference type="NCBI Taxonomy" id="2998507"/>
    <lineage>
        <taxon>Bacteria</taxon>
        <taxon>Pseudomonadati</taxon>
        <taxon>Bacteroidota</taxon>
        <taxon>Bacteroidia</taxon>
        <taxon>Marinilabiliales</taxon>
        <taxon>Prolixibacteraceae</taxon>
        <taxon>Draconibacterium</taxon>
    </lineage>
</organism>
<dbReference type="PANTHER" id="PTHR30569:SF0">
    <property type="entry name" value="CYTOSINE PERMEASE"/>
    <property type="match status" value="1"/>
</dbReference>
<dbReference type="GO" id="GO:0005886">
    <property type="term" value="C:plasma membrane"/>
    <property type="evidence" value="ECO:0007669"/>
    <property type="project" value="TreeGrafter"/>
</dbReference>
<dbReference type="InterPro" id="IPR030191">
    <property type="entry name" value="CodB"/>
</dbReference>
<evidence type="ECO:0008006" key="4">
    <source>
        <dbReference type="Google" id="ProtNLM"/>
    </source>
</evidence>
<evidence type="ECO:0000313" key="2">
    <source>
        <dbReference type="EMBL" id="MCY1722048.1"/>
    </source>
</evidence>
<dbReference type="PANTHER" id="PTHR30569">
    <property type="entry name" value="CYTOSINE TRANSPORTER CODB"/>
    <property type="match status" value="1"/>
</dbReference>
<protein>
    <recommendedName>
        <fullName evidence="4">Cytosine permease</fullName>
    </recommendedName>
</protein>
<dbReference type="Gene3D" id="1.10.4160.10">
    <property type="entry name" value="Hydantoin permease"/>
    <property type="match status" value="1"/>
</dbReference>
<sequence>MNQPVTSKESVIDRLDALYEYDREPVDKKKLHGWKTFIAMFAGEHVAGTEFVLGPLMVMHGVSAKDFLWGLLVGNILAVLSWALLTSPVAVKTRLTIYWQLKKVIGPYLTIAYSVFYALILCLLAGSMVNVAVTSISMPFGIPNPDYIAGDIFPSFQWMLIALIVGIVISALAVLGFEKIAHFSKICAPWMVLVFFASGIAILAKLKAATPNEGFWEILSTQIFTGVPIGANTKYTFWHVAGFAWLCNAHQHLGMSDVTIFRYAKKWTQGFASAFGMFIGHFGAWIASGILCAAYLSEGFTNPQPGTIALYGAGFAGAIAVVIAGWTTANPTLYRAGLAIQVVTPNWKRWKVTFAAGIFMIITACIPAVNANLDRVVAYNGLFFSPLGAFIILDVWLFPKIGLISYFTEKSRKTFSWPSALAWFGPFLLSMFIYGKDNFAFLQKMTEGKLPGWIAGIKMDITFLVGPEWLIAALLYVLFSYIQQKTKTNSQLIAEGGLS</sequence>
<dbReference type="EMBL" id="JAPOHD010000030">
    <property type="protein sequence ID" value="MCY1722048.1"/>
    <property type="molecule type" value="Genomic_DNA"/>
</dbReference>
<reference evidence="2" key="1">
    <citation type="submission" date="2022-11" db="EMBL/GenBank/DDBJ databases">
        <title>Marilongibacter aestuarii gen. nov., sp. nov., isolated from tidal flat sediment.</title>
        <authorList>
            <person name="Jiayan W."/>
        </authorList>
    </citation>
    <scope>NUCLEOTIDE SEQUENCE</scope>
    <source>
        <strain evidence="2">Z1-6</strain>
    </source>
</reference>
<feature type="transmembrane region" description="Helical" evidence="1">
    <location>
        <begin position="415"/>
        <end position="435"/>
    </location>
</feature>
<feature type="transmembrane region" description="Helical" evidence="1">
    <location>
        <begin position="308"/>
        <end position="329"/>
    </location>
</feature>
<feature type="transmembrane region" description="Helical" evidence="1">
    <location>
        <begin position="350"/>
        <end position="369"/>
    </location>
</feature>
<proteinExistence type="predicted"/>
<accession>A0A9X3FG06</accession>
<comment type="caution">
    <text evidence="2">The sequence shown here is derived from an EMBL/GenBank/DDBJ whole genome shotgun (WGS) entry which is preliminary data.</text>
</comment>
<keyword evidence="1" id="KW-1133">Transmembrane helix</keyword>
<feature type="transmembrane region" description="Helical" evidence="1">
    <location>
        <begin position="274"/>
        <end position="296"/>
    </location>
</feature>
<feature type="transmembrane region" description="Helical" evidence="1">
    <location>
        <begin position="381"/>
        <end position="403"/>
    </location>
</feature>
<feature type="transmembrane region" description="Helical" evidence="1">
    <location>
        <begin position="67"/>
        <end position="91"/>
    </location>
</feature>
<gene>
    <name evidence="2" type="ORF">OU798_16960</name>
</gene>
<feature type="transmembrane region" description="Helical" evidence="1">
    <location>
        <begin position="461"/>
        <end position="482"/>
    </location>
</feature>
<feature type="transmembrane region" description="Helical" evidence="1">
    <location>
        <begin position="235"/>
        <end position="253"/>
    </location>
</feature>
<dbReference type="GO" id="GO:0015209">
    <property type="term" value="F:cytosine transmembrane transporter activity"/>
    <property type="evidence" value="ECO:0007669"/>
    <property type="project" value="InterPro"/>
</dbReference>
<dbReference type="AlphaFoldDB" id="A0A9X3FG06"/>
<feature type="transmembrane region" description="Helical" evidence="1">
    <location>
        <begin position="187"/>
        <end position="206"/>
    </location>
</feature>
<evidence type="ECO:0000256" key="1">
    <source>
        <dbReference type="SAM" id="Phobius"/>
    </source>
</evidence>
<keyword evidence="1" id="KW-0812">Transmembrane</keyword>
<feature type="transmembrane region" description="Helical" evidence="1">
    <location>
        <begin position="111"/>
        <end position="136"/>
    </location>
</feature>